<evidence type="ECO:0000313" key="3">
    <source>
        <dbReference type="Proteomes" id="UP000004291"/>
    </source>
</evidence>
<sequence length="357" mass="38386">MKTARFLAGELGRLADAGIATYIIRGNHDSLSRITRELMLPDTVKLFGGRAECVTIDRGPGEKPVAIHGLSFSDPTAPESLLPRFKPAVADAINIGILHTSLGGAPGHDPYAPCSPAELHATGYDYWALGHIHKRAVIEGASTIVMPGIPQGRDINEDGPKSVTLVSIDDDETVTLEEKRLALAEFQRVRIDASQSTEWEELVRSISAGLEQARKDASAPELVVRLELTGTTPLAWRMRRDADLLLAETQERASRIGSVWAEKLELDCQPPGATASPGADPLVELQTLIADRVLESQGFNLAYKALAEQLQAQLPTDLRDLFGSTEDQSAQTLQDLSKDGAADVLARLRTGSSDGAS</sequence>
<dbReference type="PANTHER" id="PTHR30337:SF7">
    <property type="entry name" value="PHOSPHOESTERASE"/>
    <property type="match status" value="1"/>
</dbReference>
<proteinExistence type="predicted"/>
<dbReference type="AlphaFoldDB" id="A9DGC6"/>
<keyword evidence="1" id="KW-0378">Hydrolase</keyword>
<evidence type="ECO:0000313" key="2">
    <source>
        <dbReference type="EMBL" id="EDQ31601.2"/>
    </source>
</evidence>
<accession>A9DGC6</accession>
<dbReference type="HOGENOM" id="CLU_026621_4_0_5"/>
<protein>
    <submittedName>
        <fullName evidence="2">DNA repair exonuclease</fullName>
    </submittedName>
</protein>
<dbReference type="eggNOG" id="COG0420">
    <property type="taxonomic scope" value="Bacteria"/>
</dbReference>
<reference evidence="2 3" key="2">
    <citation type="submission" date="2012-06" db="EMBL/GenBank/DDBJ databases">
        <authorList>
            <person name="Fiebig A."/>
        </authorList>
    </citation>
    <scope>NUCLEOTIDE SEQUENCE [LARGE SCALE GENOMIC DNA]</scope>
    <source>
        <strain evidence="2 3">DFL-43</strain>
    </source>
</reference>
<dbReference type="STRING" id="411684.HPDFL43_11216"/>
<dbReference type="InterPro" id="IPR050535">
    <property type="entry name" value="DNA_Repair-Maintenance_Comp"/>
</dbReference>
<comment type="caution">
    <text evidence="2">The sequence shown here is derived from an EMBL/GenBank/DDBJ whole genome shotgun (WGS) entry which is preliminary data.</text>
</comment>
<dbReference type="GO" id="GO:0004527">
    <property type="term" value="F:exonuclease activity"/>
    <property type="evidence" value="ECO:0007669"/>
    <property type="project" value="UniProtKB-KW"/>
</dbReference>
<organism evidence="2 3">
    <name type="scientific">Hoeflea phototrophica (strain DSM 17068 / NCIMB 14078 / DFL-43)</name>
    <dbReference type="NCBI Taxonomy" id="411684"/>
    <lineage>
        <taxon>Bacteria</taxon>
        <taxon>Pseudomonadati</taxon>
        <taxon>Pseudomonadota</taxon>
        <taxon>Alphaproteobacteria</taxon>
        <taxon>Hyphomicrobiales</taxon>
        <taxon>Rhizobiaceae</taxon>
        <taxon>Hoeflea</taxon>
    </lineage>
</organism>
<gene>
    <name evidence="2" type="ORF">HPDFL43_11216</name>
</gene>
<keyword evidence="3" id="KW-1185">Reference proteome</keyword>
<evidence type="ECO:0000256" key="1">
    <source>
        <dbReference type="ARBA" id="ARBA00022801"/>
    </source>
</evidence>
<dbReference type="Proteomes" id="UP000004291">
    <property type="component" value="Chromosome"/>
</dbReference>
<dbReference type="EMBL" id="ABIA03000004">
    <property type="protein sequence ID" value="EDQ31601.2"/>
    <property type="molecule type" value="Genomic_DNA"/>
</dbReference>
<keyword evidence="2" id="KW-0540">Nuclease</keyword>
<dbReference type="InterPro" id="IPR041796">
    <property type="entry name" value="Mre11_N"/>
</dbReference>
<dbReference type="PANTHER" id="PTHR30337">
    <property type="entry name" value="COMPONENT OF ATP-DEPENDENT DSDNA EXONUCLEASE"/>
    <property type="match status" value="1"/>
</dbReference>
<dbReference type="InterPro" id="IPR029052">
    <property type="entry name" value="Metallo-depent_PP-like"/>
</dbReference>
<reference evidence="2 3" key="1">
    <citation type="submission" date="2007-10" db="EMBL/GenBank/DDBJ databases">
        <authorList>
            <person name="Wagner-Dobler I."/>
            <person name="Ferriera S."/>
            <person name="Johnson J."/>
            <person name="Kravitz S."/>
            <person name="Beeson K."/>
            <person name="Sutton G."/>
            <person name="Rogers Y.-H."/>
            <person name="Friedman R."/>
            <person name="Frazier M."/>
            <person name="Venter J.C."/>
        </authorList>
    </citation>
    <scope>NUCLEOTIDE SEQUENCE [LARGE SCALE GENOMIC DNA]</scope>
    <source>
        <strain evidence="2 3">DFL-43</strain>
    </source>
</reference>
<dbReference type="SUPFAM" id="SSF56300">
    <property type="entry name" value="Metallo-dependent phosphatases"/>
    <property type="match status" value="1"/>
</dbReference>
<dbReference type="CDD" id="cd00840">
    <property type="entry name" value="MPP_Mre11_N"/>
    <property type="match status" value="1"/>
</dbReference>
<keyword evidence="2" id="KW-0269">Exonuclease</keyword>
<name>A9DGC6_HOEPD</name>
<dbReference type="Gene3D" id="3.60.21.10">
    <property type="match status" value="1"/>
</dbReference>